<dbReference type="PROSITE" id="PS50011">
    <property type="entry name" value="PROTEIN_KINASE_DOM"/>
    <property type="match status" value="1"/>
</dbReference>
<dbReference type="GO" id="GO:0012505">
    <property type="term" value="C:endomembrane system"/>
    <property type="evidence" value="ECO:0007669"/>
    <property type="project" value="UniProtKB-SubCell"/>
</dbReference>
<dbReference type="Gene3D" id="3.80.10.10">
    <property type="entry name" value="Ribonuclease Inhibitor"/>
    <property type="match status" value="1"/>
</dbReference>
<feature type="region of interest" description="Disordered" evidence="11">
    <location>
        <begin position="252"/>
        <end position="307"/>
    </location>
</feature>
<feature type="transmembrane region" description="Helical" evidence="12">
    <location>
        <begin position="314"/>
        <end position="337"/>
    </location>
</feature>
<keyword evidence="2" id="KW-0134">Cell wall</keyword>
<comment type="caution">
    <text evidence="14">The sequence shown here is derived from an EMBL/GenBank/DDBJ whole genome shotgun (WGS) entry which is preliminary data.</text>
</comment>
<dbReference type="SUPFAM" id="SSF56112">
    <property type="entry name" value="Protein kinase-like (PK-like)"/>
    <property type="match status" value="1"/>
</dbReference>
<keyword evidence="4 12" id="KW-0812">Transmembrane</keyword>
<dbReference type="InterPro" id="IPR013210">
    <property type="entry name" value="LRR_N_plant-typ"/>
</dbReference>
<dbReference type="GO" id="GO:0005524">
    <property type="term" value="F:ATP binding"/>
    <property type="evidence" value="ECO:0007669"/>
    <property type="project" value="InterPro"/>
</dbReference>
<dbReference type="Gene3D" id="3.30.200.20">
    <property type="entry name" value="Phosphorylase Kinase, domain 1"/>
    <property type="match status" value="1"/>
</dbReference>
<sequence>MTMMMDKNWKFRRFGAPFLSFFLYCHLALFCFSSASFSLLDGEGLALLKFKEGVVSDPFGALKDWKDDGGGVLDYCSWFGVECLAGNVVALNLKDRCLEGTLGSELGNLVSLKSIVLRNNSFSGSIPEDIGELKELEVLDLGFNNFSGSLPLNLGSNRPLMLLLLDHNGVISIISPEIHQLTKVSEVQVHEVELHDSAKPASSHNKRKYAAHRRLLQTVGGVNLPPVSLTPSTPFFDPYAFLPPLPSVAPFLPTPNADPPLPPSPPATDSNDSIPPPPAASPNSTEASLPLPTPPLSSSPNSTVDSSPSRSHTFIPIVAAVAGATCFLLAIFGIYLCKTNRAAVKPWATGLSGQLQKALITGIPKLKRTELESACEDFSNVIGSSPLGMLYKGTLSSGVEIAVASVALTSSKDWSRNLELQFAKKIETLSKINHKNFVNLLGYCVEEEPFTRMMVFEYAPNGSLFEHLHIKESEHLDWAMRLRIMMGIAYCLEHMHQLTPPIAHKNLTSSSISLTEDYAAKISDFSFSNDIIIPPPSPEMEHPETDTELTADIPFRASNVYSFGVLLFELITGRLPYLVDNGSLENWAADYLTGDQPLRQIVDPMLDSFEEGKLASIEQVIKVCVHPDPLQRPTMAEIAPMLREVTGITAEAATPKLSPLWWAELEILSADGS</sequence>
<evidence type="ECO:0000256" key="2">
    <source>
        <dbReference type="ARBA" id="ARBA00022512"/>
    </source>
</evidence>
<dbReference type="InterPro" id="IPR011009">
    <property type="entry name" value="Kinase-like_dom_sf"/>
</dbReference>
<evidence type="ECO:0000256" key="4">
    <source>
        <dbReference type="ARBA" id="ARBA00022692"/>
    </source>
</evidence>
<comment type="similarity">
    <text evidence="9">Belongs to the polygalacturonase-inhibiting protein family.</text>
</comment>
<dbReference type="Gene3D" id="1.10.510.10">
    <property type="entry name" value="Transferase(Phosphotransferase) domain 1"/>
    <property type="match status" value="1"/>
</dbReference>
<dbReference type="SUPFAM" id="SSF52058">
    <property type="entry name" value="L domain-like"/>
    <property type="match status" value="1"/>
</dbReference>
<keyword evidence="8 12" id="KW-0472">Membrane</keyword>
<keyword evidence="5" id="KW-0732">Signal</keyword>
<evidence type="ECO:0000256" key="7">
    <source>
        <dbReference type="ARBA" id="ARBA00022989"/>
    </source>
</evidence>
<accession>A0AAV0K3M2</accession>
<gene>
    <name evidence="14" type="ORF">LITE_LOCUS16845</name>
</gene>
<comment type="subcellular location">
    <subcellularLocation>
        <location evidence="10">Endomembrane system</location>
        <topology evidence="10">Single-pass type I membrane protein</topology>
    </subcellularLocation>
    <subcellularLocation>
        <location evidence="1">Secreted</location>
        <location evidence="1">Cell wall</location>
    </subcellularLocation>
</comment>
<keyword evidence="6" id="KW-0677">Repeat</keyword>
<organism evidence="14 15">
    <name type="scientific">Linum tenue</name>
    <dbReference type="NCBI Taxonomy" id="586396"/>
    <lineage>
        <taxon>Eukaryota</taxon>
        <taxon>Viridiplantae</taxon>
        <taxon>Streptophyta</taxon>
        <taxon>Embryophyta</taxon>
        <taxon>Tracheophyta</taxon>
        <taxon>Spermatophyta</taxon>
        <taxon>Magnoliopsida</taxon>
        <taxon>eudicotyledons</taxon>
        <taxon>Gunneridae</taxon>
        <taxon>Pentapetalae</taxon>
        <taxon>rosids</taxon>
        <taxon>fabids</taxon>
        <taxon>Malpighiales</taxon>
        <taxon>Linaceae</taxon>
        <taxon>Linum</taxon>
    </lineage>
</organism>
<evidence type="ECO:0000256" key="8">
    <source>
        <dbReference type="ARBA" id="ARBA00023136"/>
    </source>
</evidence>
<dbReference type="Proteomes" id="UP001154282">
    <property type="component" value="Unassembled WGS sequence"/>
</dbReference>
<dbReference type="PANTHER" id="PTHR46084">
    <property type="entry name" value="PROTEIN MALE DISCOVERER 2"/>
    <property type="match status" value="1"/>
</dbReference>
<dbReference type="Pfam" id="PF07714">
    <property type="entry name" value="PK_Tyr_Ser-Thr"/>
    <property type="match status" value="1"/>
</dbReference>
<reference evidence="14" key="1">
    <citation type="submission" date="2022-08" db="EMBL/GenBank/DDBJ databases">
        <authorList>
            <person name="Gutierrez-Valencia J."/>
        </authorList>
    </citation>
    <scope>NUCLEOTIDE SEQUENCE</scope>
</reference>
<evidence type="ECO:0000256" key="3">
    <source>
        <dbReference type="ARBA" id="ARBA00022614"/>
    </source>
</evidence>
<feature type="compositionally biased region" description="Pro residues" evidence="11">
    <location>
        <begin position="252"/>
        <end position="266"/>
    </location>
</feature>
<dbReference type="PANTHER" id="PTHR46084:SF4">
    <property type="entry name" value="PROTEIN KINASE DOMAIN-CONTAINING PROTEIN"/>
    <property type="match status" value="1"/>
</dbReference>
<dbReference type="FunFam" id="3.30.200.20:FF:000489">
    <property type="entry name" value="Inactive receptor-like serine/threonine-protein kinase"/>
    <property type="match status" value="1"/>
</dbReference>
<proteinExistence type="inferred from homology"/>
<evidence type="ECO:0000256" key="1">
    <source>
        <dbReference type="ARBA" id="ARBA00004191"/>
    </source>
</evidence>
<feature type="compositionally biased region" description="Low complexity" evidence="11">
    <location>
        <begin position="298"/>
        <end position="307"/>
    </location>
</feature>
<dbReference type="InterPro" id="IPR032675">
    <property type="entry name" value="LRR_dom_sf"/>
</dbReference>
<evidence type="ECO:0000259" key="13">
    <source>
        <dbReference type="PROSITE" id="PS50011"/>
    </source>
</evidence>
<evidence type="ECO:0000256" key="6">
    <source>
        <dbReference type="ARBA" id="ARBA00022737"/>
    </source>
</evidence>
<dbReference type="GO" id="GO:0004672">
    <property type="term" value="F:protein kinase activity"/>
    <property type="evidence" value="ECO:0007669"/>
    <property type="project" value="InterPro"/>
</dbReference>
<evidence type="ECO:0000256" key="11">
    <source>
        <dbReference type="SAM" id="MobiDB-lite"/>
    </source>
</evidence>
<dbReference type="AlphaFoldDB" id="A0AAV0K3M2"/>
<keyword evidence="7 12" id="KW-1133">Transmembrane helix</keyword>
<evidence type="ECO:0000313" key="14">
    <source>
        <dbReference type="EMBL" id="CAI0416089.1"/>
    </source>
</evidence>
<protein>
    <recommendedName>
        <fullName evidence="13">Protein kinase domain-containing protein</fullName>
    </recommendedName>
</protein>
<dbReference type="EMBL" id="CAMGYJ010000005">
    <property type="protein sequence ID" value="CAI0416089.1"/>
    <property type="molecule type" value="Genomic_DNA"/>
</dbReference>
<keyword evidence="15" id="KW-1185">Reference proteome</keyword>
<dbReference type="FunFam" id="3.80.10.10:FF:000400">
    <property type="entry name" value="Nuclear pore complex protein NUP107"/>
    <property type="match status" value="1"/>
</dbReference>
<feature type="domain" description="Protein kinase" evidence="13">
    <location>
        <begin position="376"/>
        <end position="642"/>
    </location>
</feature>
<name>A0AAV0K3M2_9ROSI</name>
<evidence type="ECO:0000256" key="9">
    <source>
        <dbReference type="ARBA" id="ARBA00038043"/>
    </source>
</evidence>
<dbReference type="InterPro" id="IPR001245">
    <property type="entry name" value="Ser-Thr/Tyr_kinase_cat_dom"/>
</dbReference>
<feature type="compositionally biased region" description="Low complexity" evidence="11">
    <location>
        <begin position="281"/>
        <end position="290"/>
    </location>
</feature>
<dbReference type="InterPro" id="IPR000719">
    <property type="entry name" value="Prot_kinase_dom"/>
</dbReference>
<keyword evidence="3" id="KW-0433">Leucine-rich repeat</keyword>
<evidence type="ECO:0000256" key="5">
    <source>
        <dbReference type="ARBA" id="ARBA00022729"/>
    </source>
</evidence>
<evidence type="ECO:0000256" key="12">
    <source>
        <dbReference type="SAM" id="Phobius"/>
    </source>
</evidence>
<evidence type="ECO:0000313" key="15">
    <source>
        <dbReference type="Proteomes" id="UP001154282"/>
    </source>
</evidence>
<dbReference type="Pfam" id="PF08263">
    <property type="entry name" value="LRRNT_2"/>
    <property type="match status" value="1"/>
</dbReference>
<evidence type="ECO:0000256" key="10">
    <source>
        <dbReference type="ARBA" id="ARBA00046288"/>
    </source>
</evidence>
<keyword evidence="2" id="KW-0964">Secreted</keyword>